<proteinExistence type="predicted"/>
<feature type="region of interest" description="Disordered" evidence="1">
    <location>
        <begin position="264"/>
        <end position="303"/>
    </location>
</feature>
<protein>
    <recommendedName>
        <fullName evidence="4">Transcription factor C subunit 7</fullName>
    </recommendedName>
</protein>
<feature type="compositionally biased region" description="Pro residues" evidence="1">
    <location>
        <begin position="289"/>
        <end position="299"/>
    </location>
</feature>
<dbReference type="SMART" id="SM00855">
    <property type="entry name" value="PGAM"/>
    <property type="match status" value="1"/>
</dbReference>
<dbReference type="RefSeq" id="XP_066073273.1">
    <property type="nucleotide sequence ID" value="XM_066217176.1"/>
</dbReference>
<dbReference type="InterPro" id="IPR029033">
    <property type="entry name" value="His_PPase_superfam"/>
</dbReference>
<dbReference type="CDD" id="cd07067">
    <property type="entry name" value="HP_PGM_like"/>
    <property type="match status" value="1"/>
</dbReference>
<sequence>MLEYIYVCRHGFRSNWIDPNIKTSPTGMNRDPPLAVYGHEQAEHLASFLSNTNQTHPYPIPELVFSSPFYRCIETSLPTAKQLGLTEEDKKGKGIMLEHGVQEWYSPIIPSTGLHPRPGSPQNLSKYFPSNSIDLNYSSTVFPSRKGESLIDLHERADLFIESWTSKIEALFPEVKSVVIFAHAASIIALGRALTGNRNLDVVAGCASTSLYKRKSPSSTIPSVSETFESTLQPHREPFDSRPPSSLAFNPSISSGLGAESSPALGHLSSGLNGTETPPAFAPLSRTSSPPPPAPPPPSVLQSNNAGEVFCGVGEWQIIWNGKADYLPNGLERNWSFKDVILKDNGEVIDDKGDGGSYTEKDELPVGLNVEDEKWLRRGKPPFVGDEKRNNNVGPDVGSAKM</sequence>
<feature type="region of interest" description="Disordered" evidence="1">
    <location>
        <begin position="378"/>
        <end position="402"/>
    </location>
</feature>
<dbReference type="Proteomes" id="UP001355207">
    <property type="component" value="Chromosome 1"/>
</dbReference>
<feature type="region of interest" description="Disordered" evidence="1">
    <location>
        <begin position="213"/>
        <end position="245"/>
    </location>
</feature>
<dbReference type="Gene3D" id="3.40.50.1240">
    <property type="entry name" value="Phosphoglycerate mutase-like"/>
    <property type="match status" value="1"/>
</dbReference>
<dbReference type="SUPFAM" id="SSF53254">
    <property type="entry name" value="Phosphoglycerate mutase-like"/>
    <property type="match status" value="1"/>
</dbReference>
<gene>
    <name evidence="2" type="ORF">L201_001387</name>
</gene>
<dbReference type="AlphaFoldDB" id="A0AAX4JPN6"/>
<name>A0AAX4JPN6_9TREE</name>
<accession>A0AAX4JPN6</accession>
<dbReference type="GeneID" id="91092059"/>
<keyword evidence="3" id="KW-1185">Reference proteome</keyword>
<dbReference type="InterPro" id="IPR051710">
    <property type="entry name" value="Phosphatase_SH3-domain"/>
</dbReference>
<dbReference type="EMBL" id="CP144098">
    <property type="protein sequence ID" value="WWC86510.1"/>
    <property type="molecule type" value="Genomic_DNA"/>
</dbReference>
<dbReference type="InterPro" id="IPR013078">
    <property type="entry name" value="His_Pase_superF_clade-1"/>
</dbReference>
<reference evidence="2 3" key="1">
    <citation type="submission" date="2024-01" db="EMBL/GenBank/DDBJ databases">
        <title>Comparative genomics of Cryptococcus and Kwoniella reveals pathogenesis evolution and contrasting modes of karyotype evolution via chromosome fusion or intercentromeric recombination.</title>
        <authorList>
            <person name="Coelho M.A."/>
            <person name="David-Palma M."/>
            <person name="Shea T."/>
            <person name="Bowers K."/>
            <person name="McGinley-Smith S."/>
            <person name="Mohammad A.W."/>
            <person name="Gnirke A."/>
            <person name="Yurkov A.M."/>
            <person name="Nowrousian M."/>
            <person name="Sun S."/>
            <person name="Cuomo C.A."/>
            <person name="Heitman J."/>
        </authorList>
    </citation>
    <scope>NUCLEOTIDE SEQUENCE [LARGE SCALE GENOMIC DNA]</scope>
    <source>
        <strain evidence="2 3">CBS 6074</strain>
    </source>
</reference>
<dbReference type="PANTHER" id="PTHR16469:SF51">
    <property type="entry name" value="TRANSCRIPTION FACTOR TAU 55 KDA SUBUNIT"/>
    <property type="match status" value="1"/>
</dbReference>
<evidence type="ECO:0000313" key="3">
    <source>
        <dbReference type="Proteomes" id="UP001355207"/>
    </source>
</evidence>
<organism evidence="2 3">
    <name type="scientific">Kwoniella dendrophila CBS 6074</name>
    <dbReference type="NCBI Taxonomy" id="1295534"/>
    <lineage>
        <taxon>Eukaryota</taxon>
        <taxon>Fungi</taxon>
        <taxon>Dikarya</taxon>
        <taxon>Basidiomycota</taxon>
        <taxon>Agaricomycotina</taxon>
        <taxon>Tremellomycetes</taxon>
        <taxon>Tremellales</taxon>
        <taxon>Cryptococcaceae</taxon>
        <taxon>Kwoniella</taxon>
    </lineage>
</organism>
<evidence type="ECO:0008006" key="4">
    <source>
        <dbReference type="Google" id="ProtNLM"/>
    </source>
</evidence>
<feature type="compositionally biased region" description="Polar residues" evidence="1">
    <location>
        <begin position="213"/>
        <end position="233"/>
    </location>
</feature>
<evidence type="ECO:0000313" key="2">
    <source>
        <dbReference type="EMBL" id="WWC86510.1"/>
    </source>
</evidence>
<dbReference type="PANTHER" id="PTHR16469">
    <property type="entry name" value="UBIQUITIN-ASSOCIATED AND SH3 DOMAIN-CONTAINING BA-RELATED"/>
    <property type="match status" value="1"/>
</dbReference>
<dbReference type="Pfam" id="PF00300">
    <property type="entry name" value="His_Phos_1"/>
    <property type="match status" value="1"/>
</dbReference>
<evidence type="ECO:0000256" key="1">
    <source>
        <dbReference type="SAM" id="MobiDB-lite"/>
    </source>
</evidence>